<dbReference type="Pfam" id="PF02325">
    <property type="entry name" value="CCB3_YggT"/>
    <property type="match status" value="1"/>
</dbReference>
<feature type="transmembrane region" description="Helical" evidence="1">
    <location>
        <begin position="71"/>
        <end position="96"/>
    </location>
</feature>
<keyword evidence="1" id="KW-1133">Transmembrane helix</keyword>
<reference evidence="2 3" key="1">
    <citation type="submission" date="2015-11" db="EMBL/GenBank/DDBJ databases">
        <title>Genomic analysis of 38 Legionella species identifies large and diverse effector repertoires.</title>
        <authorList>
            <person name="Burstein D."/>
            <person name="Amaro F."/>
            <person name="Zusman T."/>
            <person name="Lifshitz Z."/>
            <person name="Cohen O."/>
            <person name="Gilbert J.A."/>
            <person name="Pupko T."/>
            <person name="Shuman H.A."/>
            <person name="Segal G."/>
        </authorList>
    </citation>
    <scope>NUCLEOTIDE SEQUENCE [LARGE SCALE GENOMIC DNA]</scope>
    <source>
        <strain evidence="2 3">SE-32A-C8</strain>
    </source>
</reference>
<dbReference type="AlphaFoldDB" id="A0A0W0TT19"/>
<protein>
    <submittedName>
        <fullName evidence="2">YggT family protein</fullName>
    </submittedName>
</protein>
<sequence length="191" mass="21650">MTGLVTVGYYLVSLFFSLILLLLWARIFLRYFRISALHPISQGINGLLNPVIGPVERLVYKNQPAPKRYDWITLLFVIVVELIKFFLIGLIVYGAIMPFPYLILFTAADLIVQPLNLLFFMVLIRALMSWVNPQWHHPAGEVLAVMTNPLLALGRKIIPDISGFDFSPIIIMIIIKVITLFISASMPLPIL</sequence>
<dbReference type="GO" id="GO:0016020">
    <property type="term" value="C:membrane"/>
    <property type="evidence" value="ECO:0007669"/>
    <property type="project" value="InterPro"/>
</dbReference>
<evidence type="ECO:0000313" key="3">
    <source>
        <dbReference type="Proteomes" id="UP000054773"/>
    </source>
</evidence>
<organism evidence="2 3">
    <name type="scientific">Legionella erythra</name>
    <dbReference type="NCBI Taxonomy" id="448"/>
    <lineage>
        <taxon>Bacteria</taxon>
        <taxon>Pseudomonadati</taxon>
        <taxon>Pseudomonadota</taxon>
        <taxon>Gammaproteobacteria</taxon>
        <taxon>Legionellales</taxon>
        <taxon>Legionellaceae</taxon>
        <taxon>Legionella</taxon>
    </lineage>
</organism>
<accession>A0A0W0TT19</accession>
<dbReference type="OrthoDB" id="9806665at2"/>
<keyword evidence="1" id="KW-0472">Membrane</keyword>
<dbReference type="STRING" id="448.Lery_0702"/>
<name>A0A0W0TT19_LEGER</name>
<feature type="transmembrane region" description="Helical" evidence="1">
    <location>
        <begin position="6"/>
        <end position="29"/>
    </location>
</feature>
<proteinExistence type="predicted"/>
<dbReference type="RefSeq" id="WP_058525879.1">
    <property type="nucleotide sequence ID" value="NZ_CAAAHY010000010.1"/>
</dbReference>
<keyword evidence="1" id="KW-0812">Transmembrane</keyword>
<feature type="transmembrane region" description="Helical" evidence="1">
    <location>
        <begin position="102"/>
        <end position="124"/>
    </location>
</feature>
<evidence type="ECO:0000256" key="1">
    <source>
        <dbReference type="SAM" id="Phobius"/>
    </source>
</evidence>
<dbReference type="Proteomes" id="UP000054773">
    <property type="component" value="Unassembled WGS sequence"/>
</dbReference>
<keyword evidence="3" id="KW-1185">Reference proteome</keyword>
<feature type="transmembrane region" description="Helical" evidence="1">
    <location>
        <begin position="166"/>
        <end position="186"/>
    </location>
</feature>
<dbReference type="PATRIC" id="fig|448.7.peg.734"/>
<dbReference type="EMBL" id="LNYA01000011">
    <property type="protein sequence ID" value="KTC98899.1"/>
    <property type="molecule type" value="Genomic_DNA"/>
</dbReference>
<evidence type="ECO:0000313" key="2">
    <source>
        <dbReference type="EMBL" id="KTC98899.1"/>
    </source>
</evidence>
<gene>
    <name evidence="2" type="primary">yggT</name>
    <name evidence="2" type="ORF">Lery_0702</name>
</gene>
<dbReference type="InterPro" id="IPR003425">
    <property type="entry name" value="CCB3/YggT"/>
</dbReference>
<comment type="caution">
    <text evidence="2">The sequence shown here is derived from an EMBL/GenBank/DDBJ whole genome shotgun (WGS) entry which is preliminary data.</text>
</comment>